<keyword evidence="2" id="KW-1185">Reference proteome</keyword>
<protein>
    <submittedName>
        <fullName evidence="1">Uncharacterized protein</fullName>
    </submittedName>
</protein>
<evidence type="ECO:0000313" key="1">
    <source>
        <dbReference type="EMBL" id="MBZ5486942.1"/>
    </source>
</evidence>
<proteinExistence type="predicted"/>
<accession>A0ACC5VTF8</accession>
<sequence length="97" mass="10569">MKRHITIQLRAESICESIHDGDAEGVAKFAAYLDEVGDLTSAVDELTATTTIADMVAAYINKPGGESVMFAWAKDVAEDEQFSVEEDRAEMQANWAA</sequence>
<name>A0ACC5VTF8_9GAMM</name>
<gene>
    <name evidence="1" type="ORF">HW452_05320</name>
</gene>
<organism evidence="1 2">
    <name type="scientific">Vreelandella aquamarina</name>
    <dbReference type="NCBI Taxonomy" id="77097"/>
    <lineage>
        <taxon>Bacteria</taxon>
        <taxon>Pseudomonadati</taxon>
        <taxon>Pseudomonadota</taxon>
        <taxon>Gammaproteobacteria</taxon>
        <taxon>Oceanospirillales</taxon>
        <taxon>Halomonadaceae</taxon>
        <taxon>Vreelandella</taxon>
    </lineage>
</organism>
<evidence type="ECO:0000313" key="2">
    <source>
        <dbReference type="Proteomes" id="UP001319846"/>
    </source>
</evidence>
<reference evidence="1" key="1">
    <citation type="submission" date="2020-06" db="EMBL/GenBank/DDBJ databases">
        <title>Whole Genome Sequence of Halomonas aquamarina MB598.</title>
        <authorList>
            <person name="Pervaiz M."/>
            <person name="Fariq A."/>
            <person name="Yasmin A."/>
            <person name="Welch M."/>
        </authorList>
    </citation>
    <scope>NUCLEOTIDE SEQUENCE</scope>
    <source>
        <strain evidence="1">MB598</strain>
    </source>
</reference>
<dbReference type="EMBL" id="JABYQT010000002">
    <property type="protein sequence ID" value="MBZ5486942.1"/>
    <property type="molecule type" value="Genomic_DNA"/>
</dbReference>
<comment type="caution">
    <text evidence="1">The sequence shown here is derived from an EMBL/GenBank/DDBJ whole genome shotgun (WGS) entry which is preliminary data.</text>
</comment>
<dbReference type="Proteomes" id="UP001319846">
    <property type="component" value="Unassembled WGS sequence"/>
</dbReference>